<feature type="coiled-coil region" evidence="2">
    <location>
        <begin position="270"/>
        <end position="334"/>
    </location>
</feature>
<keyword evidence="1 2" id="KW-0175">Coiled coil</keyword>
<organism evidence="3">
    <name type="scientific">Noctiluca scintillans</name>
    <name type="common">Sea sparkle</name>
    <name type="synonym">Red tide dinoflagellate</name>
    <dbReference type="NCBI Taxonomy" id="2966"/>
    <lineage>
        <taxon>Eukaryota</taxon>
        <taxon>Sar</taxon>
        <taxon>Alveolata</taxon>
        <taxon>Dinophyceae</taxon>
        <taxon>Noctilucales</taxon>
        <taxon>Noctilucaceae</taxon>
        <taxon>Noctiluca</taxon>
    </lineage>
</organism>
<evidence type="ECO:0000313" key="3">
    <source>
        <dbReference type="EMBL" id="CAD8870794.1"/>
    </source>
</evidence>
<sequence length="515" mass="58133">MDLPESLKPAPSKCASLFGEWGACVHDAPFELMAMKLFRAFTEAGEPAAIQNAPAALEEKLPVFGGAADRRRLRHVQGVALRGLRVEEAGRFVLEIASLEGEADAEALETSDPFATNNPTWFPVVDSFTRGRQLAAFELRARATSGGPALWSASVRLSELEPVCRELDESDPPPPLLTPLLRLSAPNMPGDGWWHSVPSGVTRPQPEMRRNMAVRGAQRYDIKASDICGAGQRISDLIDRIRKDKAESAVLRNNMDESFAMFARLGDLREQQLQCQKRVTELRLKKEQRQQQLGDLRELIGTSKARLRERQEELRRHREQLAKHEEEREALANSLPHEYSELRKLWLHLRCRRMRMLQEVCQVYPIENCGGYRKIRDMAVGSIEALCRQDMREEKDVSTALGFTAHLLLMVASILEVPLCLSIHNAGASRCAVSSRCDLSEQGSLLRELPLYYAGQRPDKVRFEKALRLLQDGLHQILYSRGLVEVHAYDRLEKAKKVPTSGLLECAEYILLKER</sequence>
<dbReference type="PANTHER" id="PTHR15157:SF5">
    <property type="entry name" value="UV RADIATION RESISTANCE-ASSOCIATED GENE PROTEIN"/>
    <property type="match status" value="1"/>
</dbReference>
<dbReference type="GO" id="GO:0005768">
    <property type="term" value="C:endosome"/>
    <property type="evidence" value="ECO:0007669"/>
    <property type="project" value="TreeGrafter"/>
</dbReference>
<dbReference type="AlphaFoldDB" id="A0A7S1B0Q1"/>
<gene>
    <name evidence="3" type="ORF">NSCI0253_LOCUS45151</name>
</gene>
<proteinExistence type="predicted"/>
<protein>
    <submittedName>
        <fullName evidence="3">Uncharacterized protein</fullName>
    </submittedName>
</protein>
<dbReference type="GO" id="GO:0035493">
    <property type="term" value="P:SNARE complex assembly"/>
    <property type="evidence" value="ECO:0007669"/>
    <property type="project" value="TreeGrafter"/>
</dbReference>
<name>A0A7S1B0Q1_NOCSC</name>
<dbReference type="PANTHER" id="PTHR15157">
    <property type="entry name" value="UV RADIATION RESISTANCE-ASSOCIATED GENE PROTEIN"/>
    <property type="match status" value="1"/>
</dbReference>
<evidence type="ECO:0000256" key="1">
    <source>
        <dbReference type="ARBA" id="ARBA00023054"/>
    </source>
</evidence>
<dbReference type="GO" id="GO:0000323">
    <property type="term" value="C:lytic vacuole"/>
    <property type="evidence" value="ECO:0007669"/>
    <property type="project" value="TreeGrafter"/>
</dbReference>
<accession>A0A7S1B0Q1</accession>
<dbReference type="EMBL" id="HBFQ01063784">
    <property type="protein sequence ID" value="CAD8870794.1"/>
    <property type="molecule type" value="Transcribed_RNA"/>
</dbReference>
<evidence type="ECO:0000256" key="2">
    <source>
        <dbReference type="SAM" id="Coils"/>
    </source>
</evidence>
<dbReference type="GO" id="GO:0000149">
    <property type="term" value="F:SNARE binding"/>
    <property type="evidence" value="ECO:0007669"/>
    <property type="project" value="TreeGrafter"/>
</dbReference>
<reference evidence="3" key="1">
    <citation type="submission" date="2021-01" db="EMBL/GenBank/DDBJ databases">
        <authorList>
            <person name="Corre E."/>
            <person name="Pelletier E."/>
            <person name="Niang G."/>
            <person name="Scheremetjew M."/>
            <person name="Finn R."/>
            <person name="Kale V."/>
            <person name="Holt S."/>
            <person name="Cochrane G."/>
            <person name="Meng A."/>
            <person name="Brown T."/>
            <person name="Cohen L."/>
        </authorList>
    </citation>
    <scope>NUCLEOTIDE SEQUENCE</scope>
</reference>